<keyword evidence="4" id="KW-1185">Reference proteome</keyword>
<evidence type="ECO:0000259" key="2">
    <source>
        <dbReference type="Pfam" id="PF02129"/>
    </source>
</evidence>
<comment type="caution">
    <text evidence="3">The sequence shown here is derived from an EMBL/GenBank/DDBJ whole genome shotgun (WGS) entry which is preliminary data.</text>
</comment>
<evidence type="ECO:0000313" key="4">
    <source>
        <dbReference type="Proteomes" id="UP000301309"/>
    </source>
</evidence>
<dbReference type="Gene3D" id="3.40.50.1820">
    <property type="entry name" value="alpha/beta hydrolase"/>
    <property type="match status" value="1"/>
</dbReference>
<evidence type="ECO:0000313" key="3">
    <source>
        <dbReference type="EMBL" id="GDY56176.1"/>
    </source>
</evidence>
<dbReference type="Pfam" id="PF02129">
    <property type="entry name" value="Peptidase_S15"/>
    <property type="match status" value="1"/>
</dbReference>
<dbReference type="InterPro" id="IPR000383">
    <property type="entry name" value="Xaa-Pro-like_dom"/>
</dbReference>
<dbReference type="EMBL" id="BJHW01000001">
    <property type="protein sequence ID" value="GDY56176.1"/>
    <property type="molecule type" value="Genomic_DNA"/>
</dbReference>
<dbReference type="InterPro" id="IPR050585">
    <property type="entry name" value="Xaa-Pro_dipeptidyl-ppase/CocE"/>
</dbReference>
<feature type="compositionally biased region" description="Low complexity" evidence="1">
    <location>
        <begin position="204"/>
        <end position="239"/>
    </location>
</feature>
<dbReference type="AlphaFoldDB" id="A0A4D4LAE9"/>
<sequence>MRYRETFDRNLLVEDVWIPTRDGTTRLHARIWRPADAETAPVPALLEYLPYRKSDWTAPRDAQRHPWYAGHGYASVRVDLRGSGDSEGVMLDEYTATELADGVDVVNWLAHQPWCTGKVGMFGISWGGFNSLQIAALRPAPLKAIVTVCSTDDRYDNDVHYTGGAVLGIDMLAWAGTMLAFTARPRTPPPSARTAGCRCGGSGSTRSSRICTPGSPTRSGTTTGGTAASARTTARSRPPCSRSAAGPIRTGTPCRACWNTSTRPYAG</sequence>
<reference evidence="3 4" key="1">
    <citation type="journal article" date="2020" name="Int. J. Syst. Evol. Microbiol.">
        <title>Reclassification of Streptomyces castelarensis and Streptomyces sporoclivatus as later heterotypic synonyms of Streptomyces antimycoticus.</title>
        <authorList>
            <person name="Komaki H."/>
            <person name="Tamura T."/>
        </authorList>
    </citation>
    <scope>NUCLEOTIDE SEQUENCE [LARGE SCALE GENOMIC DNA]</scope>
    <source>
        <strain evidence="3 4">NBRC 13459</strain>
    </source>
</reference>
<dbReference type="GO" id="GO:0016787">
    <property type="term" value="F:hydrolase activity"/>
    <property type="evidence" value="ECO:0007669"/>
    <property type="project" value="InterPro"/>
</dbReference>
<dbReference type="Proteomes" id="UP000301309">
    <property type="component" value="Unassembled WGS sequence"/>
</dbReference>
<accession>A0A4D4LAE9</accession>
<name>A0A4D4LAE9_STRVO</name>
<feature type="domain" description="Xaa-Pro dipeptidyl-peptidase-like" evidence="2">
    <location>
        <begin position="22"/>
        <end position="188"/>
    </location>
</feature>
<gene>
    <name evidence="3" type="ORF">SVIO_067990</name>
</gene>
<dbReference type="InterPro" id="IPR029058">
    <property type="entry name" value="AB_hydrolase_fold"/>
</dbReference>
<dbReference type="SUPFAM" id="SSF53474">
    <property type="entry name" value="alpha/beta-Hydrolases"/>
    <property type="match status" value="1"/>
</dbReference>
<feature type="region of interest" description="Disordered" evidence="1">
    <location>
        <begin position="185"/>
        <end position="247"/>
    </location>
</feature>
<proteinExistence type="predicted"/>
<evidence type="ECO:0000256" key="1">
    <source>
        <dbReference type="SAM" id="MobiDB-lite"/>
    </source>
</evidence>
<dbReference type="PANTHER" id="PTHR43056:SF10">
    <property type="entry name" value="COCE_NOND FAMILY, PUTATIVE (AFU_ORTHOLOGUE AFUA_7G00600)-RELATED"/>
    <property type="match status" value="1"/>
</dbReference>
<dbReference type="NCBIfam" id="TIGR00976">
    <property type="entry name" value="CocE_NonD"/>
    <property type="match status" value="1"/>
</dbReference>
<protein>
    <recommendedName>
        <fullName evidence="2">Xaa-Pro dipeptidyl-peptidase-like domain-containing protein</fullName>
    </recommendedName>
</protein>
<organism evidence="3 4">
    <name type="scientific">Streptomyces violaceusniger</name>
    <dbReference type="NCBI Taxonomy" id="68280"/>
    <lineage>
        <taxon>Bacteria</taxon>
        <taxon>Bacillati</taxon>
        <taxon>Actinomycetota</taxon>
        <taxon>Actinomycetes</taxon>
        <taxon>Kitasatosporales</taxon>
        <taxon>Streptomycetaceae</taxon>
        <taxon>Streptomyces</taxon>
        <taxon>Streptomyces violaceusniger group</taxon>
    </lineage>
</organism>
<dbReference type="PANTHER" id="PTHR43056">
    <property type="entry name" value="PEPTIDASE S9 PROLYL OLIGOPEPTIDASE"/>
    <property type="match status" value="1"/>
</dbReference>
<dbReference type="InterPro" id="IPR005674">
    <property type="entry name" value="CocE/Ser_esterase"/>
</dbReference>